<keyword evidence="2" id="KW-1185">Reference proteome</keyword>
<dbReference type="OrthoDB" id="1286096at2"/>
<gene>
    <name evidence="1" type="ORF">EG240_05865</name>
</gene>
<sequence length="732" mass="83713">MANILTEYSDRVRYTLHNNTYGTISITDPIGWDEDEKEFSRNKTYHGIFTTLSNSLKFTKDAKDFIKLVYDTLGINADLRLVKESKNSITDVWEQSYSGYLDLSTYEIENNQVSCKFNSGGLESILKSREGDQVEIDRRDTIDEKPIEELQTVEVEIAGRRIFLESIWEVEPMNYYQELRVESRDGNTRTISGGIGTKLIKKSHDEAGTTFSGVTGTYTNGVTSFMLLTPVNRPREFQVSIKDLIFQCYSIYGSVDWGHANITLVRYGDGSNYTVLERIDLWLAHSENNTPPIYGGNYGGVQTVNHYREIVLNQNESLGLEVLLRADLISGGGTGNVKADFWYKFSKGRIVITEDSHFDKTITKAVRPFHLAERLIEITTNRKNVLRSEILLSGNFKNLLITHGFWIRGFDKSLEQNENPEDNRYKPLTTSFKDFMSSFFAVANLGMGIERNGQREIIVIEDLKYFYNRNTTIRLPFQVKNVKRSVDSSRYYSLLDFGFEKGGSYEEAQGLDEYNLKNSYTTCIHRLSNTYSALSKYNADSTGVEFTRRKPFSNYSTEDTNYDQNVYFLDAKAIGPTNNYTVRLWQDDFQNAPLGIYSPETAFNLRISPFNNLLRHSWYFGGGLAKYPADKVKYASSSGNSNLKTIYKENGSLVNSNLERSRFVPEIVKFNHVCTDEILKMVEGKSIILGKELLNVYGLIEFISENNEIEKGYLLSLKPNGVGQWELLKYNK</sequence>
<dbReference type="EMBL" id="RQVQ01000010">
    <property type="protein sequence ID" value="RRJ91531.1"/>
    <property type="molecule type" value="Genomic_DNA"/>
</dbReference>
<reference evidence="1 2" key="1">
    <citation type="submission" date="2018-11" db="EMBL/GenBank/DDBJ databases">
        <title>Flavobacterium sp. nov., YIM 102701-2 draft genome.</title>
        <authorList>
            <person name="Li G."/>
            <person name="Jiang Y."/>
        </authorList>
    </citation>
    <scope>NUCLEOTIDE SEQUENCE [LARGE SCALE GENOMIC DNA]</scope>
    <source>
        <strain evidence="1 2">YIM 102701-2</strain>
    </source>
</reference>
<dbReference type="AlphaFoldDB" id="A0A3P3W8P5"/>
<dbReference type="RefSeq" id="WP_125018434.1">
    <property type="nucleotide sequence ID" value="NZ_RQVQ01000010.1"/>
</dbReference>
<organism evidence="1 2">
    <name type="scientific">Paenimyroides tangerinum</name>
    <dbReference type="NCBI Taxonomy" id="2488728"/>
    <lineage>
        <taxon>Bacteria</taxon>
        <taxon>Pseudomonadati</taxon>
        <taxon>Bacteroidota</taxon>
        <taxon>Flavobacteriia</taxon>
        <taxon>Flavobacteriales</taxon>
        <taxon>Flavobacteriaceae</taxon>
        <taxon>Paenimyroides</taxon>
    </lineage>
</organism>
<proteinExistence type="predicted"/>
<accession>A0A3P3W8P5</accession>
<comment type="caution">
    <text evidence="1">The sequence shown here is derived from an EMBL/GenBank/DDBJ whole genome shotgun (WGS) entry which is preliminary data.</text>
</comment>
<dbReference type="Proteomes" id="UP000275719">
    <property type="component" value="Unassembled WGS sequence"/>
</dbReference>
<evidence type="ECO:0000313" key="2">
    <source>
        <dbReference type="Proteomes" id="UP000275719"/>
    </source>
</evidence>
<name>A0A3P3W8P5_9FLAO</name>
<protein>
    <submittedName>
        <fullName evidence="1">Uncharacterized protein</fullName>
    </submittedName>
</protein>
<evidence type="ECO:0000313" key="1">
    <source>
        <dbReference type="EMBL" id="RRJ91531.1"/>
    </source>
</evidence>